<protein>
    <submittedName>
        <fullName evidence="1">Uncharacterized protein</fullName>
    </submittedName>
</protein>
<evidence type="ECO:0000313" key="1">
    <source>
        <dbReference type="EMBL" id="OZC06075.1"/>
    </source>
</evidence>
<organism evidence="1 2">
    <name type="scientific">Onchocerca flexuosa</name>
    <dbReference type="NCBI Taxonomy" id="387005"/>
    <lineage>
        <taxon>Eukaryota</taxon>
        <taxon>Metazoa</taxon>
        <taxon>Ecdysozoa</taxon>
        <taxon>Nematoda</taxon>
        <taxon>Chromadorea</taxon>
        <taxon>Rhabditida</taxon>
        <taxon>Spirurina</taxon>
        <taxon>Spiruromorpha</taxon>
        <taxon>Filarioidea</taxon>
        <taxon>Onchocercidae</taxon>
        <taxon>Onchocerca</taxon>
    </lineage>
</organism>
<dbReference type="AlphaFoldDB" id="A0A238BN81"/>
<evidence type="ECO:0000313" key="2">
    <source>
        <dbReference type="Proteomes" id="UP000242913"/>
    </source>
</evidence>
<name>A0A238BN81_9BILA</name>
<dbReference type="EMBL" id="KZ270233">
    <property type="protein sequence ID" value="OZC06075.1"/>
    <property type="molecule type" value="Genomic_DNA"/>
</dbReference>
<accession>A0A238BN81</accession>
<sequence>MVGPYIANYETNKERRRSKETIITLNSYYDDLELALQQEKLMVEKEMTKPSATYHSTINLP</sequence>
<dbReference type="Proteomes" id="UP000242913">
    <property type="component" value="Unassembled WGS sequence"/>
</dbReference>
<dbReference type="OrthoDB" id="10539932at2759"/>
<keyword evidence="2" id="KW-1185">Reference proteome</keyword>
<reference evidence="1 2" key="1">
    <citation type="submission" date="2015-12" db="EMBL/GenBank/DDBJ databases">
        <title>Draft genome of the nematode, Onchocerca flexuosa.</title>
        <authorList>
            <person name="Mitreva M."/>
        </authorList>
    </citation>
    <scope>NUCLEOTIDE SEQUENCE [LARGE SCALE GENOMIC DNA]</scope>
    <source>
        <strain evidence="1">Red Deer</strain>
    </source>
</reference>
<feature type="non-terminal residue" evidence="1">
    <location>
        <position position="61"/>
    </location>
</feature>
<gene>
    <name evidence="1" type="ORF">X798_06942</name>
</gene>
<proteinExistence type="predicted"/>